<dbReference type="Proteomes" id="UP000659388">
    <property type="component" value="Unassembled WGS sequence"/>
</dbReference>
<dbReference type="Gene3D" id="3.30.1460.10">
    <property type="match status" value="1"/>
</dbReference>
<evidence type="ECO:0000313" key="2">
    <source>
        <dbReference type="EMBL" id="MBL3658466.1"/>
    </source>
</evidence>
<dbReference type="EMBL" id="JAESIY010000013">
    <property type="protein sequence ID" value="MBL3658466.1"/>
    <property type="molecule type" value="Genomic_DNA"/>
</dbReference>
<keyword evidence="3" id="KW-1185">Reference proteome</keyword>
<dbReference type="RefSeq" id="WP_202246261.1">
    <property type="nucleotide sequence ID" value="NZ_JAESIY010000013.1"/>
</dbReference>
<organism evidence="2 3">
    <name type="scientific">Fulvivirga sediminis</name>
    <dbReference type="NCBI Taxonomy" id="2803949"/>
    <lineage>
        <taxon>Bacteria</taxon>
        <taxon>Pseudomonadati</taxon>
        <taxon>Bacteroidota</taxon>
        <taxon>Cytophagia</taxon>
        <taxon>Cytophagales</taxon>
        <taxon>Fulvivirgaceae</taxon>
        <taxon>Fulvivirga</taxon>
    </lineage>
</organism>
<reference evidence="2" key="1">
    <citation type="submission" date="2021-01" db="EMBL/GenBank/DDBJ databases">
        <title>Fulvivirga kasyanovii gen. nov., sp nov., a novel member of the phylum Bacteroidetes isolated from seawater in a mussel farm.</title>
        <authorList>
            <person name="Zhao L.-H."/>
            <person name="Wang Z.-J."/>
        </authorList>
    </citation>
    <scope>NUCLEOTIDE SEQUENCE</scope>
    <source>
        <strain evidence="2">2943</strain>
    </source>
</reference>
<dbReference type="InterPro" id="IPR054345">
    <property type="entry name" value="Tir-like"/>
</dbReference>
<dbReference type="AlphaFoldDB" id="A0A937K2D2"/>
<comment type="caution">
    <text evidence="2">The sequence shown here is derived from an EMBL/GenBank/DDBJ whole genome shotgun (WGS) entry which is preliminary data.</text>
</comment>
<protein>
    <submittedName>
        <fullName evidence="2">YbjN domain-containing protein</fullName>
    </submittedName>
</protein>
<evidence type="ECO:0000313" key="3">
    <source>
        <dbReference type="Proteomes" id="UP000659388"/>
    </source>
</evidence>
<evidence type="ECO:0000256" key="1">
    <source>
        <dbReference type="SAM" id="Coils"/>
    </source>
</evidence>
<dbReference type="SUPFAM" id="SSF69635">
    <property type="entry name" value="Type III secretory system chaperone-like"/>
    <property type="match status" value="1"/>
</dbReference>
<keyword evidence="1" id="KW-0175">Coiled coil</keyword>
<gene>
    <name evidence="2" type="ORF">JL102_20100</name>
</gene>
<proteinExistence type="predicted"/>
<feature type="coiled-coil region" evidence="1">
    <location>
        <begin position="97"/>
        <end position="124"/>
    </location>
</feature>
<dbReference type="Pfam" id="PF22550">
    <property type="entry name" value="CesT_Tir_1"/>
    <property type="match status" value="1"/>
</dbReference>
<name>A0A937K2D2_9BACT</name>
<accession>A0A937K2D2</accession>
<sequence>MSANFEKVKSFLLELEFTLLHEDTQDELFVVEKDGSGIANLIIDCEDPILIIEGVLFEVKNKSLELFEKLLKKNREIIHGAFVLDESGTKVLYRDTLQLENLDLNELEGTLNSLELLLSEYAADIIEFSKN</sequence>